<feature type="binding site" evidence="2">
    <location>
        <position position="169"/>
    </location>
    <ligand>
        <name>substrate</name>
    </ligand>
</feature>
<evidence type="ECO:0000259" key="3">
    <source>
        <dbReference type="PROSITE" id="PS51186"/>
    </source>
</evidence>
<sequence length="501" mass="55264">MRVLIRADASPAIGSGHVARCLTLAQVLRQQGAEVAFACRRLPGNRLAALQAEGFPTVALPEFYTDENPRLGIEAPLPWQADIAALQEALVDQPAFDWVLVDHYGLDHQWQSAARRWAPRIAAIDDLANRRHAADLLLDQNFSGSAEAYAGLYGTQCRTLFGPHFALLREEFRRPPILIRPQAQRLLVNFGGFDAAGQTHKAMLELADLHELQVDFVAGSGNPDWQAMQMLAADRPNWHLHSYVNDFAGLLAEADLCLGAGGGTSWERAVLGVPTLCITVAGNQQANARLLAEAGAHLYLGPCEQVEVGQLRDAVKLMLGNPGLRHSLAARARKLVDGLGSQRVAAALFAAAVRLRPATLDDARLLFDGRNSDLVRRWSQQPEAIDWWNHVQWLEACLSDPQCLLLIAELPDGPLGMLRYDREGGQAEVSIYLFAGRFGLGWGQVLLEQGEACLLRHWPDVQRLRAQVLSNNQVSLSLFRRAGYRQGACEFTRMLKEHLDD</sequence>
<name>A0A2C9EIH4_PSEPH</name>
<dbReference type="eggNOG" id="COG1670">
    <property type="taxonomic scope" value="Bacteria"/>
</dbReference>
<dbReference type="RefSeq" id="WP_015634624.1">
    <property type="nucleotide sequence ID" value="NC_021237.1"/>
</dbReference>
<dbReference type="EMBL" id="CP003190">
    <property type="protein sequence ID" value="AGL83450.1"/>
    <property type="molecule type" value="Genomic_DNA"/>
</dbReference>
<feature type="binding site" evidence="2">
    <location>
        <position position="267"/>
    </location>
    <ligand>
        <name>substrate</name>
    </ligand>
</feature>
<dbReference type="AlphaFoldDB" id="A0A2C9EIH4"/>
<dbReference type="Pfam" id="PF04101">
    <property type="entry name" value="Glyco_tran_28_C"/>
    <property type="match status" value="1"/>
</dbReference>
<dbReference type="KEGG" id="pprc:PFLCHA0_c16620"/>
<dbReference type="eggNOG" id="COG3980">
    <property type="taxonomic scope" value="Bacteria"/>
</dbReference>
<dbReference type="HOGENOM" id="CLU_023406_0_1_6"/>
<dbReference type="Gene3D" id="3.40.630.30">
    <property type="match status" value="1"/>
</dbReference>
<evidence type="ECO:0000256" key="2">
    <source>
        <dbReference type="PIRSR" id="PIRSR620023-2"/>
    </source>
</evidence>
<organism evidence="4 5">
    <name type="scientific">Pseudomonas protegens (strain DSM 19095 / LMG 27888 / CFBP 6595 / CHA0)</name>
    <dbReference type="NCBI Taxonomy" id="1124983"/>
    <lineage>
        <taxon>Bacteria</taxon>
        <taxon>Pseudomonadati</taxon>
        <taxon>Pseudomonadota</taxon>
        <taxon>Gammaproteobacteria</taxon>
        <taxon>Pseudomonadales</taxon>
        <taxon>Pseudomonadaceae</taxon>
        <taxon>Pseudomonas</taxon>
    </lineage>
</organism>
<dbReference type="InterPro" id="IPR020023">
    <property type="entry name" value="PseG"/>
</dbReference>
<dbReference type="PANTHER" id="PTHR21015:SF22">
    <property type="entry name" value="GLYCOSYLTRANSFERASE"/>
    <property type="match status" value="1"/>
</dbReference>
<dbReference type="SUPFAM" id="SSF55729">
    <property type="entry name" value="Acyl-CoA N-acyltransferases (Nat)"/>
    <property type="match status" value="1"/>
</dbReference>
<proteinExistence type="predicted"/>
<feature type="domain" description="N-acetyltransferase" evidence="3">
    <location>
        <begin position="353"/>
        <end position="501"/>
    </location>
</feature>
<evidence type="ECO:0000313" key="4">
    <source>
        <dbReference type="EMBL" id="AGL83450.1"/>
    </source>
</evidence>
<dbReference type="GeneID" id="57474644"/>
<protein>
    <submittedName>
        <fullName evidence="4">FlaR protein</fullName>
    </submittedName>
</protein>
<accession>A0A2C9EIH4</accession>
<dbReference type="InterPro" id="IPR007235">
    <property type="entry name" value="Glyco_trans_28_C"/>
</dbReference>
<dbReference type="InterPro" id="IPR016181">
    <property type="entry name" value="Acyl_CoA_acyltransferase"/>
</dbReference>
<dbReference type="PANTHER" id="PTHR21015">
    <property type="entry name" value="UDP-N-ACETYLGLUCOSAMINE--N-ACETYLMURAMYL-(PENTAPEPTIDE) PYROPHOSPHORYL-UNDECAPRENOL N-ACETYLGLUCOSAMINE TRANSFERASE 1"/>
    <property type="match status" value="1"/>
</dbReference>
<feature type="active site" description="Proton acceptor" evidence="1">
    <location>
        <position position="17"/>
    </location>
</feature>
<dbReference type="PROSITE" id="PS51186">
    <property type="entry name" value="GNAT"/>
    <property type="match status" value="1"/>
</dbReference>
<gene>
    <name evidence="4" type="ORF">PFLCHA0_c16620</name>
</gene>
<dbReference type="Gene3D" id="3.40.50.2000">
    <property type="entry name" value="Glycogen Phosphorylase B"/>
    <property type="match status" value="1"/>
</dbReference>
<evidence type="ECO:0000313" key="5">
    <source>
        <dbReference type="Proteomes" id="UP000013940"/>
    </source>
</evidence>
<evidence type="ECO:0000256" key="1">
    <source>
        <dbReference type="PIRSR" id="PIRSR620023-1"/>
    </source>
</evidence>
<dbReference type="InterPro" id="IPR000182">
    <property type="entry name" value="GNAT_dom"/>
</dbReference>
<dbReference type="NCBIfam" id="TIGR03590">
    <property type="entry name" value="PseG"/>
    <property type="match status" value="1"/>
</dbReference>
<dbReference type="Pfam" id="PF13302">
    <property type="entry name" value="Acetyltransf_3"/>
    <property type="match status" value="1"/>
</dbReference>
<dbReference type="GO" id="GO:0016747">
    <property type="term" value="F:acyltransferase activity, transferring groups other than amino-acyl groups"/>
    <property type="evidence" value="ECO:0007669"/>
    <property type="project" value="InterPro"/>
</dbReference>
<dbReference type="GO" id="GO:0016758">
    <property type="term" value="F:hexosyltransferase activity"/>
    <property type="evidence" value="ECO:0007669"/>
    <property type="project" value="InterPro"/>
</dbReference>
<dbReference type="Gene3D" id="3.40.50.11190">
    <property type="match status" value="1"/>
</dbReference>
<dbReference type="Proteomes" id="UP000013940">
    <property type="component" value="Chromosome"/>
</dbReference>
<dbReference type="SUPFAM" id="SSF53756">
    <property type="entry name" value="UDP-Glycosyltransferase/glycogen phosphorylase"/>
    <property type="match status" value="1"/>
</dbReference>
<reference evidence="5" key="1">
    <citation type="journal article" date="2014" name="Genome Announc.">
        <title>Full-genome sequence of the plant growth-promoting bacterium Pseudomonas protegens CHA0.</title>
        <authorList>
            <person name="Jousset A."/>
            <person name="Schuldes J."/>
            <person name="Keel C."/>
            <person name="Maurhofer M."/>
            <person name="Daniel R."/>
            <person name="Scheu S."/>
            <person name="Thuermer A."/>
        </authorList>
    </citation>
    <scope>NUCLEOTIDE SEQUENCE [LARGE SCALE GENOMIC DNA]</scope>
    <source>
        <strain evidence="5">DSM 19095 / LMG 27888 / CFBP 6595 / CHA0</strain>
    </source>
</reference>